<dbReference type="EMBL" id="ASQA01000001">
    <property type="protein sequence ID" value="ETT88783.1"/>
    <property type="molecule type" value="Genomic_DNA"/>
</dbReference>
<accession>W4F7A7</accession>
<protein>
    <recommendedName>
        <fullName evidence="3">Fur-regulated basic protein FbpA</fullName>
    </recommendedName>
</protein>
<dbReference type="InterPro" id="IPR025072">
    <property type="entry name" value="Fur_reg_FbpA"/>
</dbReference>
<gene>
    <name evidence="1" type="ORF">C176_00290</name>
</gene>
<dbReference type="RefSeq" id="WP_076035144.1">
    <property type="nucleotide sequence ID" value="NZ_ASQA01000001.1"/>
</dbReference>
<reference evidence="1 2" key="1">
    <citation type="journal article" date="2014" name="BMC Genomics">
        <title>Genomic comparison of sporeforming bacilli isolated from milk.</title>
        <authorList>
            <person name="Moreno Switt A.I."/>
            <person name="Andrus A.D."/>
            <person name="Ranieri M.L."/>
            <person name="Orsi R.H."/>
            <person name="Ivy R."/>
            <person name="den Bakker H.C."/>
            <person name="Martin N.H."/>
            <person name="Wiedmann M."/>
            <person name="Boor K.J."/>
        </authorList>
    </citation>
    <scope>NUCLEOTIDE SEQUENCE [LARGE SCALE GENOMIC DNA]</scope>
    <source>
        <strain evidence="1 2">FSL R5-213</strain>
    </source>
</reference>
<sequence length="50" mass="6065">MIEQREQLEENKKMHIIDDLMALGVFKVNDQQLYQVSIEELVEEYQKHCQ</sequence>
<evidence type="ECO:0000313" key="2">
    <source>
        <dbReference type="Proteomes" id="UP000019062"/>
    </source>
</evidence>
<organism evidence="1 2">
    <name type="scientific">Viridibacillus arenosi FSL R5-213</name>
    <dbReference type="NCBI Taxonomy" id="1227360"/>
    <lineage>
        <taxon>Bacteria</taxon>
        <taxon>Bacillati</taxon>
        <taxon>Bacillota</taxon>
        <taxon>Bacilli</taxon>
        <taxon>Bacillales</taxon>
        <taxon>Caryophanaceae</taxon>
        <taxon>Viridibacillus</taxon>
    </lineage>
</organism>
<evidence type="ECO:0008006" key="3">
    <source>
        <dbReference type="Google" id="ProtNLM"/>
    </source>
</evidence>
<keyword evidence="2" id="KW-1185">Reference proteome</keyword>
<evidence type="ECO:0000313" key="1">
    <source>
        <dbReference type="EMBL" id="ETT88783.1"/>
    </source>
</evidence>
<proteinExistence type="predicted"/>
<name>W4F7A7_9BACL</name>
<dbReference type="Proteomes" id="UP000019062">
    <property type="component" value="Unassembled WGS sequence"/>
</dbReference>
<dbReference type="AlphaFoldDB" id="W4F7A7"/>
<dbReference type="Pfam" id="PF13076">
    <property type="entry name" value="Fur_reg_FbpA"/>
    <property type="match status" value="1"/>
</dbReference>
<comment type="caution">
    <text evidence="1">The sequence shown here is derived from an EMBL/GenBank/DDBJ whole genome shotgun (WGS) entry which is preliminary data.</text>
</comment>